<sequence>MDLKQVIMRLSALGYEEIQDVRKKLMNQVRDILRKKDQDIAFDAVEDKKEKKTYDDKYKDSKLPKFLKSLMDEGKILKEEGHYLEDIFDIQLPLISQLEREYSKKMEKLVKTEMIYTTFLLHVRGIGKLLSAKLIKAFGDCSQYDTVSKLWAHCGQSVINGKAPKRRKGETINYNPDLKTLVWIISDCLMKSNKGFYREIYNTEKEKQLNREYPIGELEGKYGKPYEKDEINLRKGHAHNRALRKMRKIFLDHFWFASRELAGLPAEKNYVEGVLNHNHIITWRKALERENELLKE</sequence>
<proteinExistence type="predicted"/>
<dbReference type="EMBL" id="LAZR01049923">
    <property type="protein sequence ID" value="KKK88508.1"/>
    <property type="molecule type" value="Genomic_DNA"/>
</dbReference>
<name>A0A0F8Z443_9ZZZZ</name>
<dbReference type="AlphaFoldDB" id="A0A0F8Z443"/>
<comment type="caution">
    <text evidence="1">The sequence shown here is derived from an EMBL/GenBank/DDBJ whole genome shotgun (WGS) entry which is preliminary data.</text>
</comment>
<evidence type="ECO:0000313" key="1">
    <source>
        <dbReference type="EMBL" id="KKK88508.1"/>
    </source>
</evidence>
<gene>
    <name evidence="1" type="ORF">LCGC14_2742470</name>
</gene>
<protein>
    <submittedName>
        <fullName evidence="1">Uncharacterized protein</fullName>
    </submittedName>
</protein>
<organism evidence="1">
    <name type="scientific">marine sediment metagenome</name>
    <dbReference type="NCBI Taxonomy" id="412755"/>
    <lineage>
        <taxon>unclassified sequences</taxon>
        <taxon>metagenomes</taxon>
        <taxon>ecological metagenomes</taxon>
    </lineage>
</organism>
<reference evidence="1" key="1">
    <citation type="journal article" date="2015" name="Nature">
        <title>Complex archaea that bridge the gap between prokaryotes and eukaryotes.</title>
        <authorList>
            <person name="Spang A."/>
            <person name="Saw J.H."/>
            <person name="Jorgensen S.L."/>
            <person name="Zaremba-Niedzwiedzka K."/>
            <person name="Martijn J."/>
            <person name="Lind A.E."/>
            <person name="van Eijk R."/>
            <person name="Schleper C."/>
            <person name="Guy L."/>
            <person name="Ettema T.J."/>
        </authorList>
    </citation>
    <scope>NUCLEOTIDE SEQUENCE</scope>
</reference>
<accession>A0A0F8Z443</accession>